<gene>
    <name evidence="3" type="ORF">LTRI10_LOCUS44814</name>
</gene>
<dbReference type="Proteomes" id="UP001497516">
    <property type="component" value="Chromosome 8"/>
</dbReference>
<feature type="region of interest" description="Disordered" evidence="1">
    <location>
        <begin position="508"/>
        <end position="530"/>
    </location>
</feature>
<evidence type="ECO:0000313" key="4">
    <source>
        <dbReference type="Proteomes" id="UP001497516"/>
    </source>
</evidence>
<evidence type="ECO:0000313" key="3">
    <source>
        <dbReference type="EMBL" id="CAL1405002.1"/>
    </source>
</evidence>
<dbReference type="AlphaFoldDB" id="A0AAV2G441"/>
<reference evidence="3 4" key="1">
    <citation type="submission" date="2024-04" db="EMBL/GenBank/DDBJ databases">
        <authorList>
            <person name="Fracassetti M."/>
        </authorList>
    </citation>
    <scope>NUCLEOTIDE SEQUENCE [LARGE SCALE GENOMIC DNA]</scope>
</reference>
<evidence type="ECO:0000256" key="1">
    <source>
        <dbReference type="SAM" id="MobiDB-lite"/>
    </source>
</evidence>
<sequence>MEEALKEGKIWKPPPDSALPQQLIPSVQPSRPITRHLPLTEPTTTAPIAYGGKAKIYEKGPFYIEPHKNPEKIWRKLLTEETNHLSIKCKMRLTEKMVNATRFALMANIIKPRRFVENSPKSISNPEANPKLLSKLTKPLPLAPYLETATMEANQNERQIGHGHLVLNIQPQVVGARGGMSMMLAKWITHHNTALHKAKGAAQGKWKGHGEIAAQREARNLFVYSFPSEAGRDAVWAGRPWNMANTLVALKKWDGELNPEEVEFNTTAMWVQIHNIPNPLRDDDTVEAIASFVFPQFLKLDRTNTDARGWRRFFRVMVEVDFREPIPTGFEYPVGKRSVWVSFKYERLSDLCYFCGKIGHPIHLCEIREENRQKGMSIEPSGIYTAALKAGPDSPTCVPPPSFLLRNRIEEPSTTITAIEARLNSQYKPGETTPTALGTGPDHASPSGPPGFEGRRYDGQSLIYNSDFNPHGLMKSAYYSYTPRRLEEDLEAVADAVGKSLDLNIETTGKERGSGYDGLGQSSKTGGPPTTLNLMGLDDGPSATSNHHSLSLVQEVQMNYERMLGRAEKKRKPDLRILQDSRCSEPIRPTNLLPDFISFSPGAVDKGKQRRKLEQGEGRWAEA</sequence>
<dbReference type="EMBL" id="OZ034821">
    <property type="protein sequence ID" value="CAL1405002.1"/>
    <property type="molecule type" value="Genomic_DNA"/>
</dbReference>
<dbReference type="PANTHER" id="PTHR31286">
    <property type="entry name" value="GLYCINE-RICH CELL WALL STRUCTURAL PROTEIN 1.8-LIKE"/>
    <property type="match status" value="1"/>
</dbReference>
<dbReference type="InterPro" id="IPR025836">
    <property type="entry name" value="Zn_knuckle_CX2CX4HX4C"/>
</dbReference>
<accession>A0AAV2G441</accession>
<dbReference type="Pfam" id="PF14392">
    <property type="entry name" value="zf-CCHC_4"/>
    <property type="match status" value="1"/>
</dbReference>
<feature type="compositionally biased region" description="Polar residues" evidence="1">
    <location>
        <begin position="424"/>
        <end position="436"/>
    </location>
</feature>
<feature type="region of interest" description="Disordered" evidence="1">
    <location>
        <begin position="598"/>
        <end position="623"/>
    </location>
</feature>
<proteinExistence type="predicted"/>
<feature type="region of interest" description="Disordered" evidence="1">
    <location>
        <begin position="424"/>
        <end position="457"/>
    </location>
</feature>
<evidence type="ECO:0000259" key="2">
    <source>
        <dbReference type="Pfam" id="PF14392"/>
    </source>
</evidence>
<feature type="domain" description="Zinc knuckle CX2CX4HX4C" evidence="2">
    <location>
        <begin position="335"/>
        <end position="366"/>
    </location>
</feature>
<feature type="compositionally biased region" description="Basic and acidic residues" evidence="1">
    <location>
        <begin position="612"/>
        <end position="623"/>
    </location>
</feature>
<name>A0AAV2G441_9ROSI</name>
<feature type="compositionally biased region" description="Polar residues" evidence="1">
    <location>
        <begin position="520"/>
        <end position="530"/>
    </location>
</feature>
<protein>
    <recommendedName>
        <fullName evidence="2">Zinc knuckle CX2CX4HX4C domain-containing protein</fullName>
    </recommendedName>
</protein>
<keyword evidence="4" id="KW-1185">Reference proteome</keyword>
<organism evidence="3 4">
    <name type="scientific">Linum trigynum</name>
    <dbReference type="NCBI Taxonomy" id="586398"/>
    <lineage>
        <taxon>Eukaryota</taxon>
        <taxon>Viridiplantae</taxon>
        <taxon>Streptophyta</taxon>
        <taxon>Embryophyta</taxon>
        <taxon>Tracheophyta</taxon>
        <taxon>Spermatophyta</taxon>
        <taxon>Magnoliopsida</taxon>
        <taxon>eudicotyledons</taxon>
        <taxon>Gunneridae</taxon>
        <taxon>Pentapetalae</taxon>
        <taxon>rosids</taxon>
        <taxon>fabids</taxon>
        <taxon>Malpighiales</taxon>
        <taxon>Linaceae</taxon>
        <taxon>Linum</taxon>
    </lineage>
</organism>
<dbReference type="PANTHER" id="PTHR31286:SF178">
    <property type="entry name" value="DUF4283 DOMAIN-CONTAINING PROTEIN"/>
    <property type="match status" value="1"/>
</dbReference>
<dbReference type="InterPro" id="IPR040256">
    <property type="entry name" value="At4g02000-like"/>
</dbReference>